<name>A0A8B3RLS5_9BIFI</name>
<evidence type="ECO:0000256" key="1">
    <source>
        <dbReference type="SAM" id="Phobius"/>
    </source>
</evidence>
<dbReference type="RefSeq" id="WP_129880762.1">
    <property type="nucleotide sequence ID" value="NZ_RYVC01000012.1"/>
</dbReference>
<evidence type="ECO:0000313" key="2">
    <source>
        <dbReference type="EMBL" id="RYQ45968.1"/>
    </source>
</evidence>
<feature type="transmembrane region" description="Helical" evidence="1">
    <location>
        <begin position="96"/>
        <end position="114"/>
    </location>
</feature>
<dbReference type="Proteomes" id="UP000292933">
    <property type="component" value="Unassembled WGS sequence"/>
</dbReference>
<dbReference type="InterPro" id="IPR049458">
    <property type="entry name" value="EpsG-like"/>
</dbReference>
<feature type="transmembrane region" description="Helical" evidence="1">
    <location>
        <begin position="297"/>
        <end position="316"/>
    </location>
</feature>
<accession>A0A8B3RLS5</accession>
<protein>
    <submittedName>
        <fullName evidence="2">Wzy</fullName>
    </submittedName>
</protein>
<dbReference type="EMBL" id="RYVC01000012">
    <property type="protein sequence ID" value="RYQ45968.1"/>
    <property type="molecule type" value="Genomic_DNA"/>
</dbReference>
<keyword evidence="1" id="KW-0472">Membrane</keyword>
<gene>
    <name evidence="2" type="ORF">PG1780B_1352</name>
</gene>
<feature type="transmembrane region" description="Helical" evidence="1">
    <location>
        <begin position="322"/>
        <end position="342"/>
    </location>
</feature>
<comment type="caution">
    <text evidence="2">The sequence shown here is derived from an EMBL/GenBank/DDBJ whole genome shotgun (WGS) entry which is preliminary data.</text>
</comment>
<feature type="transmembrane region" description="Helical" evidence="1">
    <location>
        <begin position="165"/>
        <end position="192"/>
    </location>
</feature>
<sequence>MLVYLAVLAIIPILAIIMKPSQSRTMRLLYVWIIFGTLAVLAMCRGYTVGVDTQQFVSVYQNIGLNPSFSLEEYRYEPGFTILCKLLNSISLEPQLLLVVTGAFILFTVGYTVYSLSDDVALSAFMFVAMTTYSTYLNVMRQAVAIGFVLLGYNQYMKRKWISSIIFFYIATLFHTSSWIVLIVLALTLLPFTKKTLLSYLFITAVMFIFSNQVTSVVAAMMGKERFYDPDHSGANYFGALIILMFTFCIVCLCFFYMGINSSNDGKTTESVLYRHTLMLWLMFVAMGVKVEVMNRFSYYFGIISILVVPYALIHVKGKERYWVRILFCGICFVYFLSVELWRPEWHGVVPYVMNYDGLSRLFKDTSLF</sequence>
<dbReference type="AlphaFoldDB" id="A0A8B3RLS5"/>
<feature type="transmembrane region" description="Helical" evidence="1">
    <location>
        <begin position="272"/>
        <end position="290"/>
    </location>
</feature>
<reference evidence="2 3" key="1">
    <citation type="submission" date="2018-12" db="EMBL/GenBank/DDBJ databases">
        <title>Unveiling genomic diversity among members of the Bifidobacterium pseudolongum species, a widely distributed gut commensal of the animal kingdom.</title>
        <authorList>
            <person name="Lugli G.A."/>
            <person name="Duranti S."/>
            <person name="Albert K."/>
            <person name="Mancabelli L."/>
            <person name="Napoli S."/>
            <person name="Viappiani A."/>
            <person name="Anzalone R."/>
            <person name="Longhi G."/>
            <person name="Milani C."/>
            <person name="Turroni F."/>
            <person name="Alessandri G."/>
            <person name="Sela D.A."/>
            <person name="Van Sinderen D."/>
            <person name="Ventura M."/>
        </authorList>
    </citation>
    <scope>NUCLEOTIDE SEQUENCE [LARGE SCALE GENOMIC DNA]</scope>
    <source>
        <strain evidence="2 3">1780B</strain>
    </source>
</reference>
<feature type="transmembrane region" description="Helical" evidence="1">
    <location>
        <begin position="198"/>
        <end position="223"/>
    </location>
</feature>
<feature type="transmembrane region" description="Helical" evidence="1">
    <location>
        <begin position="120"/>
        <end position="153"/>
    </location>
</feature>
<feature type="transmembrane region" description="Helical" evidence="1">
    <location>
        <begin position="235"/>
        <end position="260"/>
    </location>
</feature>
<organism evidence="2 3">
    <name type="scientific">Bifidobacterium pseudolongum subsp. globosum</name>
    <dbReference type="NCBI Taxonomy" id="1690"/>
    <lineage>
        <taxon>Bacteria</taxon>
        <taxon>Bacillati</taxon>
        <taxon>Actinomycetota</taxon>
        <taxon>Actinomycetes</taxon>
        <taxon>Bifidobacteriales</taxon>
        <taxon>Bifidobacteriaceae</taxon>
        <taxon>Bifidobacterium</taxon>
    </lineage>
</organism>
<proteinExistence type="predicted"/>
<feature type="transmembrane region" description="Helical" evidence="1">
    <location>
        <begin position="25"/>
        <end position="44"/>
    </location>
</feature>
<evidence type="ECO:0000313" key="3">
    <source>
        <dbReference type="Proteomes" id="UP000292933"/>
    </source>
</evidence>
<keyword evidence="1" id="KW-1133">Transmembrane helix</keyword>
<dbReference type="Pfam" id="PF14897">
    <property type="entry name" value="EpsG"/>
    <property type="match status" value="1"/>
</dbReference>
<keyword evidence="1" id="KW-0812">Transmembrane</keyword>